<keyword evidence="3" id="KW-0966">Cell projection</keyword>
<feature type="compositionally biased region" description="Low complexity" evidence="1">
    <location>
        <begin position="132"/>
        <end position="156"/>
    </location>
</feature>
<feature type="compositionally biased region" description="Low complexity" evidence="1">
    <location>
        <begin position="281"/>
        <end position="294"/>
    </location>
</feature>
<feature type="region of interest" description="Disordered" evidence="1">
    <location>
        <begin position="281"/>
        <end position="304"/>
    </location>
</feature>
<feature type="compositionally biased region" description="Low complexity" evidence="1">
    <location>
        <begin position="170"/>
        <end position="188"/>
    </location>
</feature>
<organism evidence="3 4">
    <name type="scientific">Futiania mangrovi</name>
    <dbReference type="NCBI Taxonomy" id="2959716"/>
    <lineage>
        <taxon>Bacteria</taxon>
        <taxon>Pseudomonadati</taxon>
        <taxon>Pseudomonadota</taxon>
        <taxon>Alphaproteobacteria</taxon>
        <taxon>Futianiales</taxon>
        <taxon>Futianiaceae</taxon>
        <taxon>Futiania</taxon>
    </lineage>
</organism>
<dbReference type="Proteomes" id="UP001055804">
    <property type="component" value="Unassembled WGS sequence"/>
</dbReference>
<protein>
    <submittedName>
        <fullName evidence="3">Flagellar hook-length control protein FliK</fullName>
    </submittedName>
</protein>
<dbReference type="EMBL" id="JAMZFT010000002">
    <property type="protein sequence ID" value="MCP1336825.1"/>
    <property type="molecule type" value="Genomic_DNA"/>
</dbReference>
<sequence length="447" mass="43829">MTSLPSLGALPPSQNHKERPRAEPAAVPGRGSDFGREFTRAREHDTQNEPREAAKAQAVEQASGASREGRGAAGEACVCAAGSGEVQDHGLQATDPAPANALPAEGAAPAAAAVPVPMPDAATDAAVETVTLDTEPAADADPATEQAASAVTAQAADTDLADEPLRDPDAGAAEGAENAAGAASADMPPASALHPLAAASAALVPATDAAGLPADAEMANLAESAVRTGTAATAPATAPDAAAPGEVRAVEAGVKTPAAAAGPAQAMGDAGPVAPAGGDASATIAATGPSSSHAAPPPAAPVPAAMPASAPMLQPIAAAAVSLGAQGRVTVEMDPPELGHVEVRMELGTERPRIVVLAERPETLDLLRRHSADLEKLMSEAGIDLGNADLSFGQRGRDEGADALLAARGGEADVTAPDTRGIVPLLAGMASGLWSGTGADGRVDLRL</sequence>
<evidence type="ECO:0000256" key="1">
    <source>
        <dbReference type="SAM" id="MobiDB-lite"/>
    </source>
</evidence>
<reference evidence="3" key="1">
    <citation type="submission" date="2022-06" db="EMBL/GenBank/DDBJ databases">
        <title>Isolation and Genomics of Futiania mangrovii gen. nov., sp. nov., a Rare and Metabolically-versatile member in the Class Alphaproteobacteria.</title>
        <authorList>
            <person name="Liu L."/>
            <person name="Huang W.-C."/>
            <person name="Pan J."/>
            <person name="Li J."/>
            <person name="Huang Y."/>
            <person name="Du H."/>
            <person name="Liu Y."/>
            <person name="Li M."/>
        </authorList>
    </citation>
    <scope>NUCLEOTIDE SEQUENCE</scope>
    <source>
        <strain evidence="3">FT118</strain>
    </source>
</reference>
<name>A0A9J6PDU2_9PROT</name>
<keyword evidence="4" id="KW-1185">Reference proteome</keyword>
<dbReference type="AlphaFoldDB" id="A0A9J6PDU2"/>
<evidence type="ECO:0000313" key="4">
    <source>
        <dbReference type="Proteomes" id="UP001055804"/>
    </source>
</evidence>
<feature type="region of interest" description="Disordered" evidence="1">
    <location>
        <begin position="132"/>
        <end position="188"/>
    </location>
</feature>
<dbReference type="InterPro" id="IPR021136">
    <property type="entry name" value="Flagellar_hook_control-like_C"/>
</dbReference>
<dbReference type="RefSeq" id="WP_269332769.1">
    <property type="nucleotide sequence ID" value="NZ_JAMZFT010000002.1"/>
</dbReference>
<dbReference type="InterPro" id="IPR038610">
    <property type="entry name" value="FliK-like_C_sf"/>
</dbReference>
<comment type="caution">
    <text evidence="3">The sequence shown here is derived from an EMBL/GenBank/DDBJ whole genome shotgun (WGS) entry which is preliminary data.</text>
</comment>
<dbReference type="Pfam" id="PF02120">
    <property type="entry name" value="Flg_hook"/>
    <property type="match status" value="1"/>
</dbReference>
<keyword evidence="3" id="KW-0969">Cilium</keyword>
<feature type="domain" description="Flagellar hook-length control protein-like C-terminal" evidence="2">
    <location>
        <begin position="326"/>
        <end position="395"/>
    </location>
</feature>
<feature type="compositionally biased region" description="Low complexity" evidence="1">
    <location>
        <begin position="96"/>
        <end position="112"/>
    </location>
</feature>
<feature type="region of interest" description="Disordered" evidence="1">
    <location>
        <begin position="1"/>
        <end position="75"/>
    </location>
</feature>
<evidence type="ECO:0000259" key="2">
    <source>
        <dbReference type="Pfam" id="PF02120"/>
    </source>
</evidence>
<gene>
    <name evidence="3" type="ORF">NJQ99_10430</name>
</gene>
<feature type="region of interest" description="Disordered" evidence="1">
    <location>
        <begin position="88"/>
        <end position="112"/>
    </location>
</feature>
<accession>A0A9J6PDU2</accession>
<dbReference type="Gene3D" id="3.30.750.140">
    <property type="match status" value="1"/>
</dbReference>
<proteinExistence type="predicted"/>
<feature type="compositionally biased region" description="Basic and acidic residues" evidence="1">
    <location>
        <begin position="33"/>
        <end position="54"/>
    </location>
</feature>
<keyword evidence="3" id="KW-0282">Flagellum</keyword>
<evidence type="ECO:0000313" key="3">
    <source>
        <dbReference type="EMBL" id="MCP1336825.1"/>
    </source>
</evidence>
<dbReference type="CDD" id="cd17470">
    <property type="entry name" value="T3SS_Flik_C"/>
    <property type="match status" value="1"/>
</dbReference>